<evidence type="ECO:0000259" key="3">
    <source>
        <dbReference type="Pfam" id="PF19278"/>
    </source>
</evidence>
<evidence type="ECO:0000313" key="5">
    <source>
        <dbReference type="Proteomes" id="UP000027665"/>
    </source>
</evidence>
<dbReference type="OrthoDB" id="6185at2"/>
<comment type="caution">
    <text evidence="4">The sequence shown here is derived from an EMBL/GenBank/DDBJ whole genome shotgun (WGS) entry which is preliminary data.</text>
</comment>
<dbReference type="SUPFAM" id="SSF53067">
    <property type="entry name" value="Actin-like ATPase domain"/>
    <property type="match status" value="1"/>
</dbReference>
<dbReference type="Pfam" id="PF05378">
    <property type="entry name" value="Hydant_A_N"/>
    <property type="match status" value="1"/>
</dbReference>
<evidence type="ECO:0000259" key="1">
    <source>
        <dbReference type="Pfam" id="PF01968"/>
    </source>
</evidence>
<accession>A0A073IT27</accession>
<gene>
    <name evidence="4" type="ORF">EH55_01555</name>
</gene>
<dbReference type="eggNOG" id="COG0145">
    <property type="taxonomic scope" value="Bacteria"/>
</dbReference>
<feature type="domain" description="Acetophenone carboxylase-like C-terminal" evidence="3">
    <location>
        <begin position="518"/>
        <end position="671"/>
    </location>
</feature>
<reference evidence="4 5" key="1">
    <citation type="submission" date="2014-04" db="EMBL/GenBank/DDBJ databases">
        <title>Draft Genome Sequence of Synergistes jonesii.</title>
        <authorList>
            <person name="Coil D.A."/>
            <person name="Eisen J.A."/>
            <person name="Holland-Moritz H.E."/>
        </authorList>
    </citation>
    <scope>NUCLEOTIDE SEQUENCE [LARGE SCALE GENOMIC DNA]</scope>
    <source>
        <strain evidence="4 5">78-1</strain>
    </source>
</reference>
<dbReference type="Pfam" id="PF01968">
    <property type="entry name" value="Hydantoinase_A"/>
    <property type="match status" value="1"/>
</dbReference>
<dbReference type="Proteomes" id="UP000027665">
    <property type="component" value="Unassembled WGS sequence"/>
</dbReference>
<dbReference type="GO" id="GO:0017168">
    <property type="term" value="F:5-oxoprolinase (ATP-hydrolyzing) activity"/>
    <property type="evidence" value="ECO:0007669"/>
    <property type="project" value="TreeGrafter"/>
</dbReference>
<dbReference type="InterPro" id="IPR045079">
    <property type="entry name" value="Oxoprolinase-like"/>
</dbReference>
<proteinExistence type="predicted"/>
<dbReference type="PANTHER" id="PTHR11365:SF23">
    <property type="entry name" value="HYPOTHETICAL 5-OXOPROLINASE (EUROFUNG)-RELATED"/>
    <property type="match status" value="1"/>
</dbReference>
<evidence type="ECO:0000259" key="2">
    <source>
        <dbReference type="Pfam" id="PF05378"/>
    </source>
</evidence>
<name>A0A073IT27_9BACT</name>
<dbReference type="GO" id="GO:0006749">
    <property type="term" value="P:glutathione metabolic process"/>
    <property type="evidence" value="ECO:0007669"/>
    <property type="project" value="TreeGrafter"/>
</dbReference>
<dbReference type="Pfam" id="PF19278">
    <property type="entry name" value="Hydant_A_C"/>
    <property type="match status" value="1"/>
</dbReference>
<keyword evidence="5" id="KW-1185">Reference proteome</keyword>
<feature type="domain" description="Hydantoinase/oxoprolinase N-terminal" evidence="2">
    <location>
        <begin position="5"/>
        <end position="180"/>
    </location>
</feature>
<dbReference type="EMBL" id="JMKI01000002">
    <property type="protein sequence ID" value="KEJ93488.1"/>
    <property type="molecule type" value="Genomic_DNA"/>
</dbReference>
<dbReference type="PANTHER" id="PTHR11365">
    <property type="entry name" value="5-OXOPROLINASE RELATED"/>
    <property type="match status" value="1"/>
</dbReference>
<feature type="domain" description="Hydantoinase A/oxoprolinase" evidence="1">
    <location>
        <begin position="203"/>
        <end position="490"/>
    </location>
</feature>
<dbReference type="GeneID" id="90982373"/>
<dbReference type="RefSeq" id="WP_037973959.1">
    <property type="nucleotide sequence ID" value="NZ_JMKI01000002.1"/>
</dbReference>
<dbReference type="STRING" id="2754.EH55_01555"/>
<evidence type="ECO:0000313" key="4">
    <source>
        <dbReference type="EMBL" id="KEJ93488.1"/>
    </source>
</evidence>
<organism evidence="4 5">
    <name type="scientific">Synergistes jonesii</name>
    <dbReference type="NCBI Taxonomy" id="2754"/>
    <lineage>
        <taxon>Bacteria</taxon>
        <taxon>Thermotogati</taxon>
        <taxon>Synergistota</taxon>
        <taxon>Synergistia</taxon>
        <taxon>Synergistales</taxon>
        <taxon>Synergistaceae</taxon>
        <taxon>Synergistes</taxon>
    </lineage>
</organism>
<dbReference type="AlphaFoldDB" id="A0A073IT27"/>
<dbReference type="GO" id="GO:0005829">
    <property type="term" value="C:cytosol"/>
    <property type="evidence" value="ECO:0007669"/>
    <property type="project" value="TreeGrafter"/>
</dbReference>
<sequence length="687" mass="75485">MLKYRLGIDIGGTFTDLNLIDNDGKVVDTFKVATTPKDPVQGILNGLDILFKKGIAPEDIDYFVHGTTIGLNTLLQRVGSELALFVTDGFRDLLNLQRLRLPVPYDFRSRLTESLIPRERVFEVKERLLYDGSVHKKLNMDSLDAAIDKAVKCGVKGVVVCFLYSYKNDMHEEMACKRIAERAPELNVCGSSALWPQTREYERCVVATVNLYIQEKVKKYFQQLESGLRKAGLKALPFITQSNGGIMDMERAANEPIKTLFSGPASGIIGAAHIARSADKANLITIDVGGTSADISVIEDGKPMFTQSSETGGLPILIPTISIDAIGAGGGSIAWIDSGGLLKIGPVSVGSDPGPACYGWGNETKPALSDAFLLCGYLNPKRFAGGRLPLYPELSEKVIKELSKYLKLDTLNTADRIVQVAVTKMYSEINSILEQKGIDPRDFSLLAFGGAGSVVGNFLAEELHIGSVLVPPTPGTLCALGALNADFLNDVVSSEHSLLRSIPMDELRAKFAGMNAKAEKWIKEQNIDKYIEKTQYLLSMDVRYHGQSYETEMIIEPAWLKCETHAEIEKAFHDMHKRYYGHCDTNAEVEVVNLKVRALGITHKPPYALAEEAKEPAKSETTRRVILKGKVYTADIYSRTDLKFGHCISGPAVVEQDDSTTIILDGWEGKINRCGNLIITRKESIKG</sequence>
<dbReference type="InterPro" id="IPR008040">
    <property type="entry name" value="Hydant_A_N"/>
</dbReference>
<dbReference type="InterPro" id="IPR002821">
    <property type="entry name" value="Hydantoinase_A"/>
</dbReference>
<dbReference type="PATRIC" id="fig|2754.20.peg.270"/>
<dbReference type="InterPro" id="IPR049517">
    <property type="entry name" value="ACX-like_C"/>
</dbReference>
<dbReference type="InterPro" id="IPR043129">
    <property type="entry name" value="ATPase_NBD"/>
</dbReference>
<protein>
    <submittedName>
        <fullName evidence="4">Hydantoin utilization protein A</fullName>
    </submittedName>
</protein>